<keyword evidence="3" id="KW-1185">Reference proteome</keyword>
<proteinExistence type="predicted"/>
<gene>
    <name evidence="2" type="ORF">QWJ38_00545</name>
</gene>
<protein>
    <submittedName>
        <fullName evidence="2">Uncharacterized protein</fullName>
    </submittedName>
</protein>
<dbReference type="Proteomes" id="UP001228044">
    <property type="component" value="Unassembled WGS sequence"/>
</dbReference>
<comment type="caution">
    <text evidence="2">The sequence shown here is derived from an EMBL/GenBank/DDBJ whole genome shotgun (WGS) entry which is preliminary data.</text>
</comment>
<keyword evidence="1" id="KW-0732">Signal</keyword>
<accession>A0ABT8DRK2</accession>
<evidence type="ECO:0000313" key="2">
    <source>
        <dbReference type="EMBL" id="MDN3918751.1"/>
    </source>
</evidence>
<evidence type="ECO:0000313" key="3">
    <source>
        <dbReference type="Proteomes" id="UP001228044"/>
    </source>
</evidence>
<dbReference type="RefSeq" id="WP_290357080.1">
    <property type="nucleotide sequence ID" value="NZ_JAUHHC010000001.1"/>
</dbReference>
<organism evidence="2 3">
    <name type="scientific">Roseateles violae</name>
    <dbReference type="NCBI Taxonomy" id="3058042"/>
    <lineage>
        <taxon>Bacteria</taxon>
        <taxon>Pseudomonadati</taxon>
        <taxon>Pseudomonadota</taxon>
        <taxon>Betaproteobacteria</taxon>
        <taxon>Burkholderiales</taxon>
        <taxon>Sphaerotilaceae</taxon>
        <taxon>Roseateles</taxon>
    </lineage>
</organism>
<feature type="signal peptide" evidence="1">
    <location>
        <begin position="1"/>
        <end position="19"/>
    </location>
</feature>
<name>A0ABT8DRK2_9BURK</name>
<evidence type="ECO:0000256" key="1">
    <source>
        <dbReference type="SAM" id="SignalP"/>
    </source>
</evidence>
<reference evidence="2 3" key="1">
    <citation type="submission" date="2023-06" db="EMBL/GenBank/DDBJ databases">
        <title>Pelomonas sp. PFR6 16S ribosomal RNA gene Genome sequencing and assembly.</title>
        <authorList>
            <person name="Woo H."/>
        </authorList>
    </citation>
    <scope>NUCLEOTIDE SEQUENCE [LARGE SCALE GENOMIC DNA]</scope>
    <source>
        <strain evidence="2 3">PFR6</strain>
    </source>
</reference>
<feature type="chain" id="PRO_5047374157" evidence="1">
    <location>
        <begin position="20"/>
        <end position="113"/>
    </location>
</feature>
<dbReference type="EMBL" id="JAUHHC010000001">
    <property type="protein sequence ID" value="MDN3918751.1"/>
    <property type="molecule type" value="Genomic_DNA"/>
</dbReference>
<sequence length="113" mass="12077">MKSLLLALPAALFALNAAAEPPSSKADGPLRSACPRIDAALQEALQPVALRTTPRQQPMRVQFKLNGAQISEIEPQGGSESQRIHVRRAVAALPCYSESEQRLSFSLALSRGG</sequence>